<dbReference type="SUPFAM" id="SSF50630">
    <property type="entry name" value="Acid proteases"/>
    <property type="match status" value="1"/>
</dbReference>
<evidence type="ECO:0008006" key="3">
    <source>
        <dbReference type="Google" id="ProtNLM"/>
    </source>
</evidence>
<dbReference type="Gene3D" id="2.40.70.10">
    <property type="entry name" value="Acid Proteases"/>
    <property type="match status" value="1"/>
</dbReference>
<dbReference type="CDD" id="cd05483">
    <property type="entry name" value="retropepsin_like_bacteria"/>
    <property type="match status" value="1"/>
</dbReference>
<gene>
    <name evidence="1" type="ORF">D7Y07_02485</name>
</gene>
<reference evidence="1 2" key="1">
    <citation type="submission" date="2018-09" db="EMBL/GenBank/DDBJ databases">
        <title>Murine metabolic-syndrome-specific gut microbial biobank.</title>
        <authorList>
            <person name="Liu C."/>
        </authorList>
    </citation>
    <scope>NUCLEOTIDE SEQUENCE [LARGE SCALE GENOMIC DNA]</scope>
    <source>
        <strain evidence="1 2">0.1X-D8-26</strain>
    </source>
</reference>
<dbReference type="Proteomes" id="UP000267159">
    <property type="component" value="Unassembled WGS sequence"/>
</dbReference>
<dbReference type="InterPro" id="IPR021109">
    <property type="entry name" value="Peptidase_aspartic_dom_sf"/>
</dbReference>
<dbReference type="Pfam" id="PF13650">
    <property type="entry name" value="Asp_protease_2"/>
    <property type="match status" value="1"/>
</dbReference>
<dbReference type="InterPro" id="IPR034122">
    <property type="entry name" value="Retropepsin-like_bacterial"/>
</dbReference>
<evidence type="ECO:0000313" key="2">
    <source>
        <dbReference type="Proteomes" id="UP000267159"/>
    </source>
</evidence>
<dbReference type="AlphaFoldDB" id="A0A3L7Z554"/>
<dbReference type="EMBL" id="RAZM01000004">
    <property type="protein sequence ID" value="RLT81491.1"/>
    <property type="molecule type" value="Genomic_DNA"/>
</dbReference>
<evidence type="ECO:0000313" key="1">
    <source>
        <dbReference type="EMBL" id="RLT81491.1"/>
    </source>
</evidence>
<dbReference type="STRING" id="1235814.GCA_000613385_02613"/>
<accession>A0A3L7Z554</accession>
<sequence>MKSFLIAFIGELALFAQLSLFAQYRVTVPYVKENGKITINAEVNGHQGRFLVDTGAPCSLTYSFMQRAGIVPFDSVQVQDSNGHLLTTRVAELESLKLDGFTFSCLQVICLEKDNIVENFKIDGIIGYNLMKMGIVKLDGSNHTFTLTSSEKGLGIDSLCGIPLVKDPYLVRIPVRFADNEQDTVMFDSGASPFYAMSATSHRRLSEKHSKSFEQLGKGVGILSLGVSGVEKASTKYRLKIPHFSIGNHSFRNVTTITTHAMDSRIGSGLLNHGNIVINYRKGVFYYIPSVSGETPDMYQKEWDAVITVIDNYLTVGMVWNPEESPLKGGERIVEIEGKKYDKVDLYKATTTNLVQLPEKEAYIKYIDKETGEIKSTVIRRK</sequence>
<protein>
    <recommendedName>
        <fullName evidence="3">Aspartyl protease</fullName>
    </recommendedName>
</protein>
<dbReference type="RefSeq" id="WP_121765151.1">
    <property type="nucleotide sequence ID" value="NZ_RAZM01000004.1"/>
</dbReference>
<comment type="caution">
    <text evidence="1">The sequence shown here is derived from an EMBL/GenBank/DDBJ whole genome shotgun (WGS) entry which is preliminary data.</text>
</comment>
<organism evidence="1 2">
    <name type="scientific">Bacteroides acidifaciens</name>
    <dbReference type="NCBI Taxonomy" id="85831"/>
    <lineage>
        <taxon>Bacteria</taxon>
        <taxon>Pseudomonadati</taxon>
        <taxon>Bacteroidota</taxon>
        <taxon>Bacteroidia</taxon>
        <taxon>Bacteroidales</taxon>
        <taxon>Bacteroidaceae</taxon>
        <taxon>Bacteroides</taxon>
    </lineage>
</organism>
<proteinExistence type="predicted"/>
<name>A0A3L7Z554_9BACE</name>